<organism evidence="1 2">
    <name type="scientific">Micromonospora sonchi</name>
    <dbReference type="NCBI Taxonomy" id="1763543"/>
    <lineage>
        <taxon>Bacteria</taxon>
        <taxon>Bacillati</taxon>
        <taxon>Actinomycetota</taxon>
        <taxon>Actinomycetes</taxon>
        <taxon>Micromonosporales</taxon>
        <taxon>Micromonosporaceae</taxon>
        <taxon>Micromonospora</taxon>
    </lineage>
</organism>
<evidence type="ECO:0000313" key="1">
    <source>
        <dbReference type="EMBL" id="GGM25493.1"/>
    </source>
</evidence>
<dbReference type="EMBL" id="BMNB01000003">
    <property type="protein sequence ID" value="GGM25493.1"/>
    <property type="molecule type" value="Genomic_DNA"/>
</dbReference>
<dbReference type="RefSeq" id="WP_189040871.1">
    <property type="nucleotide sequence ID" value="NZ_BMNB01000003.1"/>
</dbReference>
<gene>
    <name evidence="1" type="ORF">GCM10011608_07940</name>
</gene>
<sequence length="48" mass="5167">MTAQPIEPDACGMWGPDPVRQRLANHTIEDVLALPDDAPASMPTPPRS</sequence>
<proteinExistence type="predicted"/>
<reference evidence="1" key="1">
    <citation type="journal article" date="2014" name="Int. J. Syst. Evol. Microbiol.">
        <title>Complete genome sequence of Corynebacterium casei LMG S-19264T (=DSM 44701T), isolated from a smear-ripened cheese.</title>
        <authorList>
            <consortium name="US DOE Joint Genome Institute (JGI-PGF)"/>
            <person name="Walter F."/>
            <person name="Albersmeier A."/>
            <person name="Kalinowski J."/>
            <person name="Ruckert C."/>
        </authorList>
    </citation>
    <scope>NUCLEOTIDE SEQUENCE</scope>
    <source>
        <strain evidence="1">CGMCC 4.7312</strain>
    </source>
</reference>
<keyword evidence="2" id="KW-1185">Reference proteome</keyword>
<accession>A0A917WSE6</accession>
<reference evidence="1" key="2">
    <citation type="submission" date="2020-09" db="EMBL/GenBank/DDBJ databases">
        <authorList>
            <person name="Sun Q."/>
            <person name="Zhou Y."/>
        </authorList>
    </citation>
    <scope>NUCLEOTIDE SEQUENCE</scope>
    <source>
        <strain evidence="1">CGMCC 4.7312</strain>
    </source>
</reference>
<protein>
    <submittedName>
        <fullName evidence="1">Uncharacterized protein</fullName>
    </submittedName>
</protein>
<dbReference type="Proteomes" id="UP000608890">
    <property type="component" value="Unassembled WGS sequence"/>
</dbReference>
<comment type="caution">
    <text evidence="1">The sequence shown here is derived from an EMBL/GenBank/DDBJ whole genome shotgun (WGS) entry which is preliminary data.</text>
</comment>
<evidence type="ECO:0000313" key="2">
    <source>
        <dbReference type="Proteomes" id="UP000608890"/>
    </source>
</evidence>
<name>A0A917WSE6_9ACTN</name>
<dbReference type="AlphaFoldDB" id="A0A917WSE6"/>